<reference evidence="2" key="2">
    <citation type="submission" date="2022-01" db="EMBL/GenBank/DDBJ databases">
        <authorList>
            <person name="Yamashiro T."/>
            <person name="Shiraishi A."/>
            <person name="Satake H."/>
            <person name="Nakayama K."/>
        </authorList>
    </citation>
    <scope>NUCLEOTIDE SEQUENCE</scope>
</reference>
<dbReference type="EMBL" id="BQNB010009128">
    <property type="protein sequence ID" value="GJS59139.1"/>
    <property type="molecule type" value="Genomic_DNA"/>
</dbReference>
<organism evidence="2 3">
    <name type="scientific">Tanacetum coccineum</name>
    <dbReference type="NCBI Taxonomy" id="301880"/>
    <lineage>
        <taxon>Eukaryota</taxon>
        <taxon>Viridiplantae</taxon>
        <taxon>Streptophyta</taxon>
        <taxon>Embryophyta</taxon>
        <taxon>Tracheophyta</taxon>
        <taxon>Spermatophyta</taxon>
        <taxon>Magnoliopsida</taxon>
        <taxon>eudicotyledons</taxon>
        <taxon>Gunneridae</taxon>
        <taxon>Pentapetalae</taxon>
        <taxon>asterids</taxon>
        <taxon>campanulids</taxon>
        <taxon>Asterales</taxon>
        <taxon>Asteraceae</taxon>
        <taxon>Asteroideae</taxon>
        <taxon>Anthemideae</taxon>
        <taxon>Anthemidinae</taxon>
        <taxon>Tanacetum</taxon>
    </lineage>
</organism>
<proteinExistence type="predicted"/>
<accession>A0ABQ4X1X2</accession>
<gene>
    <name evidence="2" type="ORF">Tco_0653923</name>
</gene>
<keyword evidence="3" id="KW-1185">Reference proteome</keyword>
<dbReference type="Proteomes" id="UP001151760">
    <property type="component" value="Unassembled WGS sequence"/>
</dbReference>
<evidence type="ECO:0000313" key="2">
    <source>
        <dbReference type="EMBL" id="GJS59139.1"/>
    </source>
</evidence>
<comment type="caution">
    <text evidence="2">The sequence shown here is derived from an EMBL/GenBank/DDBJ whole genome shotgun (WGS) entry which is preliminary data.</text>
</comment>
<feature type="region of interest" description="Disordered" evidence="1">
    <location>
        <begin position="92"/>
        <end position="112"/>
    </location>
</feature>
<sequence>MCHSTFFFCFNLQVDHLPLRLVLQLFVSFWISKHCVGFRGVGHLALLLLEIGFKLGQFTLEKPEVGYPILLGLMIVKALRIGLKVYHLPPASSVASEQDELPSSVELDSRAR</sequence>
<protein>
    <submittedName>
        <fullName evidence="2">Uncharacterized protein</fullName>
    </submittedName>
</protein>
<name>A0ABQ4X1X2_9ASTR</name>
<reference evidence="2" key="1">
    <citation type="journal article" date="2022" name="Int. J. Mol. Sci.">
        <title>Draft Genome of Tanacetum Coccineum: Genomic Comparison of Closely Related Tanacetum-Family Plants.</title>
        <authorList>
            <person name="Yamashiro T."/>
            <person name="Shiraishi A."/>
            <person name="Nakayama K."/>
            <person name="Satake H."/>
        </authorList>
    </citation>
    <scope>NUCLEOTIDE SEQUENCE</scope>
</reference>
<evidence type="ECO:0000313" key="3">
    <source>
        <dbReference type="Proteomes" id="UP001151760"/>
    </source>
</evidence>
<evidence type="ECO:0000256" key="1">
    <source>
        <dbReference type="SAM" id="MobiDB-lite"/>
    </source>
</evidence>